<evidence type="ECO:0008006" key="9">
    <source>
        <dbReference type="Google" id="ProtNLM"/>
    </source>
</evidence>
<dbReference type="GO" id="GO:0004067">
    <property type="term" value="F:asparaginase activity"/>
    <property type="evidence" value="ECO:0007669"/>
    <property type="project" value="UniProtKB-UniRule"/>
</dbReference>
<dbReference type="InterPro" id="IPR027473">
    <property type="entry name" value="L-asparaginase_C"/>
</dbReference>
<feature type="domain" description="L-asparaginase N-terminal" evidence="5">
    <location>
        <begin position="30"/>
        <end position="217"/>
    </location>
</feature>
<dbReference type="PANTHER" id="PTHR11707:SF28">
    <property type="entry name" value="60 KDA LYSOPHOSPHOLIPASE"/>
    <property type="match status" value="1"/>
</dbReference>
<comment type="caution">
    <text evidence="7">The sequence shown here is derived from an EMBL/GenBank/DDBJ whole genome shotgun (WGS) entry which is preliminary data.</text>
</comment>
<reference evidence="7 8" key="1">
    <citation type="journal article" date="2016" name="Nat. Commun.">
        <title>Thousands of microbial genomes shed light on interconnected biogeochemical processes in an aquifer system.</title>
        <authorList>
            <person name="Anantharaman K."/>
            <person name="Brown C.T."/>
            <person name="Hug L.A."/>
            <person name="Sharon I."/>
            <person name="Castelle C.J."/>
            <person name="Probst A.J."/>
            <person name="Thomas B.C."/>
            <person name="Singh A."/>
            <person name="Wilkins M.J."/>
            <person name="Karaoz U."/>
            <person name="Brodie E.L."/>
            <person name="Williams K.H."/>
            <person name="Hubbard S.S."/>
            <person name="Banfield J.F."/>
        </authorList>
    </citation>
    <scope>NUCLEOTIDE SEQUENCE [LARGE SCALE GENOMIC DNA]</scope>
</reference>
<dbReference type="PROSITE" id="PS00917">
    <property type="entry name" value="ASN_GLN_ASE_2"/>
    <property type="match status" value="1"/>
</dbReference>
<dbReference type="SUPFAM" id="SSF53774">
    <property type="entry name" value="Glutaminase/Asparaginase"/>
    <property type="match status" value="2"/>
</dbReference>
<protein>
    <recommendedName>
        <fullName evidence="9">Asparaginase</fullName>
    </recommendedName>
</protein>
<dbReference type="PIRSF" id="PIRSF500176">
    <property type="entry name" value="L_ASNase"/>
    <property type="match status" value="1"/>
</dbReference>
<dbReference type="InterPro" id="IPR037152">
    <property type="entry name" value="L-asparaginase_N_sf"/>
</dbReference>
<feature type="binding site" evidence="2">
    <location>
        <begin position="500"/>
        <end position="501"/>
    </location>
    <ligand>
        <name>substrate</name>
    </ligand>
</feature>
<evidence type="ECO:0000256" key="1">
    <source>
        <dbReference type="PIRSR" id="PIRSR001220-1"/>
    </source>
</evidence>
<dbReference type="SFLD" id="SFLDS00057">
    <property type="entry name" value="Glutaminase/Asparaginase"/>
    <property type="match status" value="1"/>
</dbReference>
<dbReference type="SMART" id="SM00870">
    <property type="entry name" value="Asparaginase"/>
    <property type="match status" value="2"/>
</dbReference>
<dbReference type="PANTHER" id="PTHR11707">
    <property type="entry name" value="L-ASPARAGINASE"/>
    <property type="match status" value="1"/>
</dbReference>
<sequence>MGLFNFSTHNPVMTNKIFTYSENPHKDGKVLVLSLGGLGIERPTEDLNFNLRESLDLVPYLKDEAGRIDCLALSQKDSADLTSFEIADIAKTIKDYQNDYDGFVVIGGMDVAAYYTCATAFALRGLGAPVIFTGATQSARDPDSDFRLNLPNAIKVSLMGAKDVNAPSVGEVAILFDDSLTRATVATNRGTRSNNPILSPRVPKIGDVGWTVKISSHAVPRKPSQVNYSYNTNVNVAYFDLVSETHLGSFEQLVTDDTIQGIIIGAFGAGNCPAKLIPLIYRAVYEKAKLIGVITNCKKGSSDMGLYDVGAVAVKAGAISLGPMVKPAAIEKMRYALSNAQGEDKFRKLQDASRLLLTAVAEEIPDTFSRHMVNNTRDQFIKTAPTLDSFFKPQEDQAFSNDIKTYCKSKTSKYKILTISLGGTFFQEPNLEGVLAPTKKTLQELFDVKLKGIDRLTSLDYLELVNIDSSNMEHRYRAQLARVIAKNIDKYDGVVVLHGTDTLAYTAAAISYMLVGIDKDVILTGAQKPGFGSSDFDRNFVKSIKAIFARLEQPKESRAKAGVKVAFGDKLMIGTTVVKEDEHGINAFAPIEKHPLAGTLSHHVEIIDILDGVKKRPFNLFTGFNQKVAYFECISAVDIKQFESYVESDDISAILVGGYDEANMPMQMKYYIATAVNSYHKPICIIATTDNGVAEIALDKRRGEFIKAGGIALGDMIKESAYQKLCFALGIASQQKKMDGRERLEFIRKIMHTNLTGEISDKYCSKGDQVYKGIFTDRVFTDEFIQEAINNVRESFEKDESSAKQDSTPEKSTKR</sequence>
<feature type="active site" description="O-isoaspartyl threonine intermediate" evidence="1">
    <location>
        <position position="424"/>
    </location>
</feature>
<evidence type="ECO:0000313" key="7">
    <source>
        <dbReference type="EMBL" id="OGE40002.1"/>
    </source>
</evidence>
<dbReference type="PROSITE" id="PS51732">
    <property type="entry name" value="ASN_GLN_ASE_3"/>
    <property type="match status" value="2"/>
</dbReference>
<dbReference type="PRINTS" id="PR00139">
    <property type="entry name" value="ASNGLNASE"/>
</dbReference>
<proteinExistence type="predicted"/>
<organism evidence="7 8">
    <name type="scientific">Candidatus Daviesbacteria bacterium RIFCSPHIGHO2_02_FULL_43_12</name>
    <dbReference type="NCBI Taxonomy" id="1797776"/>
    <lineage>
        <taxon>Bacteria</taxon>
        <taxon>Candidatus Daviesiibacteriota</taxon>
    </lineage>
</organism>
<gene>
    <name evidence="7" type="ORF">A3D25_04340</name>
</gene>
<evidence type="ECO:0000259" key="5">
    <source>
        <dbReference type="Pfam" id="PF00710"/>
    </source>
</evidence>
<dbReference type="Gene3D" id="3.40.50.40">
    <property type="match status" value="2"/>
</dbReference>
<feature type="active site" evidence="3">
    <location>
        <position position="500"/>
    </location>
</feature>
<evidence type="ECO:0000256" key="2">
    <source>
        <dbReference type="PIRSR" id="PIRSR001220-2"/>
    </source>
</evidence>
<feature type="domain" description="Asparaginase/glutaminase C-terminal" evidence="6">
    <location>
        <begin position="248"/>
        <end position="348"/>
    </location>
</feature>
<evidence type="ECO:0000259" key="6">
    <source>
        <dbReference type="Pfam" id="PF17763"/>
    </source>
</evidence>
<dbReference type="Gene3D" id="3.40.50.1170">
    <property type="entry name" value="L-asparaginase, N-terminal domain"/>
    <property type="match status" value="2"/>
</dbReference>
<dbReference type="InterPro" id="IPR027475">
    <property type="entry name" value="Asparaginase/glutaminase_AS2"/>
</dbReference>
<dbReference type="PIRSF" id="PIRSF001220">
    <property type="entry name" value="L-ASNase_gatD"/>
    <property type="match status" value="1"/>
</dbReference>
<name>A0A1F5KGE0_9BACT</name>
<dbReference type="InterPro" id="IPR036152">
    <property type="entry name" value="Asp/glu_Ase-like_sf"/>
</dbReference>
<feature type="binding site" evidence="2">
    <location>
        <position position="469"/>
    </location>
    <ligand>
        <name>substrate</name>
    </ligand>
</feature>
<dbReference type="Pfam" id="PF00710">
    <property type="entry name" value="Asparaginase"/>
    <property type="match status" value="2"/>
</dbReference>
<feature type="domain" description="L-asparaginase N-terminal" evidence="5">
    <location>
        <begin position="415"/>
        <end position="606"/>
    </location>
</feature>
<dbReference type="Proteomes" id="UP000177328">
    <property type="component" value="Unassembled WGS sequence"/>
</dbReference>
<dbReference type="InterPro" id="IPR040919">
    <property type="entry name" value="Asparaginase_C"/>
</dbReference>
<dbReference type="Pfam" id="PF17763">
    <property type="entry name" value="Asparaginase_C"/>
    <property type="match status" value="1"/>
</dbReference>
<evidence type="ECO:0000256" key="4">
    <source>
        <dbReference type="SAM" id="MobiDB-lite"/>
    </source>
</evidence>
<accession>A0A1F5KGE0</accession>
<dbReference type="AlphaFoldDB" id="A0A1F5KGE0"/>
<evidence type="ECO:0000256" key="3">
    <source>
        <dbReference type="PROSITE-ProRule" id="PRU10100"/>
    </source>
</evidence>
<dbReference type="EMBL" id="MFDD01000014">
    <property type="protein sequence ID" value="OGE40002.1"/>
    <property type="molecule type" value="Genomic_DNA"/>
</dbReference>
<evidence type="ECO:0000313" key="8">
    <source>
        <dbReference type="Proteomes" id="UP000177328"/>
    </source>
</evidence>
<dbReference type="InterPro" id="IPR006034">
    <property type="entry name" value="Asparaginase/glutaminase-like"/>
</dbReference>
<dbReference type="InterPro" id="IPR027474">
    <property type="entry name" value="L-asparaginase_N"/>
</dbReference>
<feature type="region of interest" description="Disordered" evidence="4">
    <location>
        <begin position="795"/>
        <end position="815"/>
    </location>
</feature>